<reference evidence="10" key="1">
    <citation type="journal article" date="2021" name="Front. Microbiol.">
        <title>Comprehensive Comparative Genomics and Phenotyping of Methylobacterium Species.</title>
        <authorList>
            <person name="Alessa O."/>
            <person name="Ogura Y."/>
            <person name="Fujitani Y."/>
            <person name="Takami H."/>
            <person name="Hayashi T."/>
            <person name="Sahin N."/>
            <person name="Tani A."/>
        </authorList>
    </citation>
    <scope>NUCLEOTIDE SEQUENCE</scope>
    <source>
        <strain evidence="10">DSM 23632</strain>
    </source>
</reference>
<comment type="subcellular location">
    <subcellularLocation>
        <location evidence="1">Membrane</location>
        <topology evidence="1">Multi-pass membrane protein</topology>
    </subcellularLocation>
</comment>
<dbReference type="EMBL" id="BPRB01000012">
    <property type="protein sequence ID" value="GJE58177.1"/>
    <property type="molecule type" value="Genomic_DNA"/>
</dbReference>
<evidence type="ECO:0000256" key="3">
    <source>
        <dbReference type="ARBA" id="ARBA00022679"/>
    </source>
</evidence>
<keyword evidence="11" id="KW-1185">Reference proteome</keyword>
<keyword evidence="4 8" id="KW-0812">Transmembrane</keyword>
<proteinExistence type="predicted"/>
<gene>
    <name evidence="10" type="ORF">MPOCJGCO_0256</name>
</gene>
<feature type="domain" description="Glycosyltransferase 2-like" evidence="9">
    <location>
        <begin position="364"/>
        <end position="561"/>
    </location>
</feature>
<evidence type="ECO:0000259" key="9">
    <source>
        <dbReference type="Pfam" id="PF13632"/>
    </source>
</evidence>
<name>A0ABQ4TW09_9HYPH</name>
<dbReference type="Pfam" id="PF13632">
    <property type="entry name" value="Glyco_trans_2_3"/>
    <property type="match status" value="1"/>
</dbReference>
<evidence type="ECO:0000256" key="5">
    <source>
        <dbReference type="ARBA" id="ARBA00022989"/>
    </source>
</evidence>
<evidence type="ECO:0000256" key="4">
    <source>
        <dbReference type="ARBA" id="ARBA00022692"/>
    </source>
</evidence>
<evidence type="ECO:0000256" key="7">
    <source>
        <dbReference type="SAM" id="MobiDB-lite"/>
    </source>
</evidence>
<evidence type="ECO:0000256" key="2">
    <source>
        <dbReference type="ARBA" id="ARBA00022676"/>
    </source>
</evidence>
<feature type="transmembrane region" description="Helical" evidence="8">
    <location>
        <begin position="604"/>
        <end position="626"/>
    </location>
</feature>
<feature type="transmembrane region" description="Helical" evidence="8">
    <location>
        <begin position="524"/>
        <end position="554"/>
    </location>
</feature>
<comment type="caution">
    <text evidence="10">The sequence shown here is derived from an EMBL/GenBank/DDBJ whole genome shotgun (WGS) entry which is preliminary data.</text>
</comment>
<evidence type="ECO:0000313" key="10">
    <source>
        <dbReference type="EMBL" id="GJE58177.1"/>
    </source>
</evidence>
<accession>A0ABQ4TW09</accession>
<keyword evidence="2" id="KW-0328">Glycosyltransferase</keyword>
<dbReference type="Gene3D" id="3.90.550.10">
    <property type="entry name" value="Spore Coat Polysaccharide Biosynthesis Protein SpsA, Chain A"/>
    <property type="match status" value="1"/>
</dbReference>
<dbReference type="SUPFAM" id="SSF53448">
    <property type="entry name" value="Nucleotide-diphospho-sugar transferases"/>
    <property type="match status" value="1"/>
</dbReference>
<feature type="transmembrane region" description="Helical" evidence="8">
    <location>
        <begin position="574"/>
        <end position="597"/>
    </location>
</feature>
<evidence type="ECO:0000256" key="8">
    <source>
        <dbReference type="SAM" id="Phobius"/>
    </source>
</evidence>
<evidence type="ECO:0000256" key="1">
    <source>
        <dbReference type="ARBA" id="ARBA00004141"/>
    </source>
</evidence>
<dbReference type="Proteomes" id="UP001055057">
    <property type="component" value="Unassembled WGS sequence"/>
</dbReference>
<dbReference type="PANTHER" id="PTHR43867">
    <property type="entry name" value="CELLULOSE SYNTHASE CATALYTIC SUBUNIT A [UDP-FORMING]"/>
    <property type="match status" value="1"/>
</dbReference>
<protein>
    <recommendedName>
        <fullName evidence="9">Glycosyltransferase 2-like domain-containing protein</fullName>
    </recommendedName>
</protein>
<dbReference type="InterPro" id="IPR050321">
    <property type="entry name" value="Glycosyltr_2/OpgH_subfam"/>
</dbReference>
<organism evidence="10 11">
    <name type="scientific">Methylobacterium trifolii</name>
    <dbReference type="NCBI Taxonomy" id="1003092"/>
    <lineage>
        <taxon>Bacteria</taxon>
        <taxon>Pseudomonadati</taxon>
        <taxon>Pseudomonadota</taxon>
        <taxon>Alphaproteobacteria</taxon>
        <taxon>Hyphomicrobiales</taxon>
        <taxon>Methylobacteriaceae</taxon>
        <taxon>Methylobacterium</taxon>
    </lineage>
</organism>
<keyword evidence="5 8" id="KW-1133">Transmembrane helix</keyword>
<dbReference type="InterPro" id="IPR001173">
    <property type="entry name" value="Glyco_trans_2-like"/>
</dbReference>
<feature type="transmembrane region" description="Helical" evidence="8">
    <location>
        <begin position="212"/>
        <end position="229"/>
    </location>
</feature>
<evidence type="ECO:0000256" key="6">
    <source>
        <dbReference type="ARBA" id="ARBA00023136"/>
    </source>
</evidence>
<feature type="transmembrane region" description="Helical" evidence="8">
    <location>
        <begin position="235"/>
        <end position="252"/>
    </location>
</feature>
<keyword evidence="6 8" id="KW-0472">Membrane</keyword>
<reference evidence="10" key="2">
    <citation type="submission" date="2021-08" db="EMBL/GenBank/DDBJ databases">
        <authorList>
            <person name="Tani A."/>
            <person name="Ola A."/>
            <person name="Ogura Y."/>
            <person name="Katsura K."/>
            <person name="Hayashi T."/>
        </authorList>
    </citation>
    <scope>NUCLEOTIDE SEQUENCE</scope>
    <source>
        <strain evidence="10">DSM 23632</strain>
    </source>
</reference>
<feature type="compositionally biased region" description="Low complexity" evidence="7">
    <location>
        <begin position="661"/>
        <end position="674"/>
    </location>
</feature>
<evidence type="ECO:0000313" key="11">
    <source>
        <dbReference type="Proteomes" id="UP001055057"/>
    </source>
</evidence>
<dbReference type="PANTHER" id="PTHR43867:SF2">
    <property type="entry name" value="CELLULOSE SYNTHASE CATALYTIC SUBUNIT A [UDP-FORMING]"/>
    <property type="match status" value="1"/>
</dbReference>
<keyword evidence="3" id="KW-0808">Transferase</keyword>
<feature type="region of interest" description="Disordered" evidence="7">
    <location>
        <begin position="640"/>
        <end position="674"/>
    </location>
</feature>
<sequence>MPAPILTKTRVRCSAGRIWRRLGSPASPSTFRSRRERALSFLRFTTPAADASALPAEIAFLVAEGVPVDHLARAARLARDGGTDAATALLHAGLMEEEAYYRALARALRVPFLDGPMPFGPGLQFPDSLVTGLAPLVSGAPAPCVLAPRGPQVAELLAGYGPAARMPAITTPTRLREAVFSARPGEIAAHAADTLRLRAPHWASPREPASRWLLFLGLCLCAGIGLFSALPPAPALALTLAAQVVFLTMTVFRTAALSIGAPAEAPPAVPLPDRDLPTYTVLVALYREAAVVPRIVRALAGLDYPAAKLDLKFVIEAGDRETAEALARVPFPARFEIVVAPPGEPRTKPRALNVALPLARGSHLVVFDAEDVPDPAQLRRAAEVFSRSPQSLACLQGRLVIDNPADSLLARLFALEYTGLFDVLNPALARWALPIPLGGTSTHFRTRVLRDLHGWDAWNVTEDADLGIRLALAGYRVGDLPSHTLEEAPITVRAWLHQRTRWMKGFLQTSLTHGRRPIATLRDLGWLPALCAVTMVPGTVVSALVYPVCFALALNGFVLNALPAAPDFLSNLPTGLALTLFAMGLAALALPAALGCLRRGWRDLLWLVLLLPAYFGLISLAAWLALLELVRAPDRWNKTEHGLSRTSRSGLLRSRRPAPPQATSAAPASPSSVR</sequence>
<dbReference type="InterPro" id="IPR029044">
    <property type="entry name" value="Nucleotide-diphossugar_trans"/>
</dbReference>